<dbReference type="EMBL" id="OU015566">
    <property type="protein sequence ID" value="CAG5107624.1"/>
    <property type="molecule type" value="Genomic_DNA"/>
</dbReference>
<evidence type="ECO:0000256" key="2">
    <source>
        <dbReference type="ARBA" id="ARBA00022692"/>
    </source>
</evidence>
<evidence type="ECO:0000313" key="7">
    <source>
        <dbReference type="EMBL" id="CAG5107624.1"/>
    </source>
</evidence>
<keyword evidence="4 6" id="KW-0472">Membrane</keyword>
<gene>
    <name evidence="7" type="ORF">OKIOD_LOCUS12180</name>
</gene>
<feature type="transmembrane region" description="Helical" evidence="6">
    <location>
        <begin position="134"/>
        <end position="156"/>
    </location>
</feature>
<dbReference type="InterPro" id="IPR004299">
    <property type="entry name" value="MBOAT_fam"/>
</dbReference>
<name>A0ABN7SZG4_OIKDI</name>
<organism evidence="7 8">
    <name type="scientific">Oikopleura dioica</name>
    <name type="common">Tunicate</name>
    <dbReference type="NCBI Taxonomy" id="34765"/>
    <lineage>
        <taxon>Eukaryota</taxon>
        <taxon>Metazoa</taxon>
        <taxon>Chordata</taxon>
        <taxon>Tunicata</taxon>
        <taxon>Appendicularia</taxon>
        <taxon>Copelata</taxon>
        <taxon>Oikopleuridae</taxon>
        <taxon>Oikopleura</taxon>
    </lineage>
</organism>
<comment type="subcellular location">
    <subcellularLocation>
        <location evidence="1">Endoplasmic reticulum membrane</location>
        <topology evidence="1">Multi-pass membrane protein</topology>
    </subcellularLocation>
</comment>
<proteinExistence type="inferred from homology"/>
<dbReference type="InterPro" id="IPR051085">
    <property type="entry name" value="MB_O-acyltransferase"/>
</dbReference>
<keyword evidence="3 6" id="KW-1133">Transmembrane helix</keyword>
<feature type="transmembrane region" description="Helical" evidence="6">
    <location>
        <begin position="244"/>
        <end position="264"/>
    </location>
</feature>
<evidence type="ECO:0000313" key="8">
    <source>
        <dbReference type="Proteomes" id="UP001158576"/>
    </source>
</evidence>
<dbReference type="PANTHER" id="PTHR13285">
    <property type="entry name" value="ACYLTRANSFERASE"/>
    <property type="match status" value="1"/>
</dbReference>
<comment type="similarity">
    <text evidence="5">Belongs to the membrane-bound acyltransferase family. HHAT subfamily.</text>
</comment>
<evidence type="ECO:0000256" key="4">
    <source>
        <dbReference type="ARBA" id="ARBA00023136"/>
    </source>
</evidence>
<keyword evidence="2 6" id="KW-0812">Transmembrane</keyword>
<dbReference type="Pfam" id="PF03062">
    <property type="entry name" value="MBOAT"/>
    <property type="match status" value="1"/>
</dbReference>
<feature type="transmembrane region" description="Helical" evidence="6">
    <location>
        <begin position="100"/>
        <end position="119"/>
    </location>
</feature>
<protein>
    <submittedName>
        <fullName evidence="7">Oidioi.mRNA.OKI2018_I69.chr1.g3415.t1.cds</fullName>
    </submittedName>
</protein>
<dbReference type="Proteomes" id="UP001158576">
    <property type="component" value="Chromosome 1"/>
</dbReference>
<keyword evidence="8" id="KW-1185">Reference proteome</keyword>
<sequence length="334" mass="38640">MVRFTAVLLSISFTGFLKYRLDEFHLDVTDLQLLLAASFKSTACLWTDETTDASKMDFLSFFFYPSTITGPWISFSNFLQTKREEENLQKPSLSTFFLDSLKWVFVTILLEAAASWFYTSLLIRDVSLIEHCPWLSLIALVSVITFKTWAELYFCYGLNYAVIKLDGMEYNPPRPVWLNDGFRQVWRTYDHGQHQILKENVYKPILKEGGNEILAAFCSFMLVAFWHSPLPYYKDGRSNWNSILAYFVFGFGNFFFTVAETALADFKIAGFKVWKAFAFIAIYPVNIYFICSNFQLANIIISRLFFDWNIIVGVIVGYCAVIALEKKKISKDLV</sequence>
<evidence type="ECO:0000256" key="6">
    <source>
        <dbReference type="SAM" id="Phobius"/>
    </source>
</evidence>
<evidence type="ECO:0000256" key="5">
    <source>
        <dbReference type="ARBA" id="ARBA00038268"/>
    </source>
</evidence>
<evidence type="ECO:0000256" key="3">
    <source>
        <dbReference type="ARBA" id="ARBA00022989"/>
    </source>
</evidence>
<reference evidence="7 8" key="1">
    <citation type="submission" date="2021-04" db="EMBL/GenBank/DDBJ databases">
        <authorList>
            <person name="Bliznina A."/>
        </authorList>
    </citation>
    <scope>NUCLEOTIDE SEQUENCE [LARGE SCALE GENOMIC DNA]</scope>
</reference>
<accession>A0ABN7SZG4</accession>
<feature type="transmembrane region" description="Helical" evidence="6">
    <location>
        <begin position="306"/>
        <end position="324"/>
    </location>
</feature>
<feature type="transmembrane region" description="Helical" evidence="6">
    <location>
        <begin position="58"/>
        <end position="79"/>
    </location>
</feature>
<evidence type="ECO:0000256" key="1">
    <source>
        <dbReference type="ARBA" id="ARBA00004477"/>
    </source>
</evidence>
<feature type="transmembrane region" description="Helical" evidence="6">
    <location>
        <begin position="276"/>
        <end position="300"/>
    </location>
</feature>
<dbReference type="PANTHER" id="PTHR13285:SF18">
    <property type="entry name" value="PROTEIN-CYSTEINE N-PALMITOYLTRANSFERASE RASP"/>
    <property type="match status" value="1"/>
</dbReference>